<evidence type="ECO:0000313" key="2">
    <source>
        <dbReference type="Proteomes" id="UP001152561"/>
    </source>
</evidence>
<organism evidence="1 2">
    <name type="scientific">Anisodus acutangulus</name>
    <dbReference type="NCBI Taxonomy" id="402998"/>
    <lineage>
        <taxon>Eukaryota</taxon>
        <taxon>Viridiplantae</taxon>
        <taxon>Streptophyta</taxon>
        <taxon>Embryophyta</taxon>
        <taxon>Tracheophyta</taxon>
        <taxon>Spermatophyta</taxon>
        <taxon>Magnoliopsida</taxon>
        <taxon>eudicotyledons</taxon>
        <taxon>Gunneridae</taxon>
        <taxon>Pentapetalae</taxon>
        <taxon>asterids</taxon>
        <taxon>lamiids</taxon>
        <taxon>Solanales</taxon>
        <taxon>Solanaceae</taxon>
        <taxon>Solanoideae</taxon>
        <taxon>Hyoscyameae</taxon>
        <taxon>Anisodus</taxon>
    </lineage>
</organism>
<accession>A0A9Q1QUA4</accession>
<dbReference type="Proteomes" id="UP001152561">
    <property type="component" value="Unassembled WGS sequence"/>
</dbReference>
<name>A0A9Q1QUA4_9SOLA</name>
<protein>
    <submittedName>
        <fullName evidence="1">Uncharacterized protein</fullName>
    </submittedName>
</protein>
<dbReference type="AlphaFoldDB" id="A0A9Q1QUA4"/>
<dbReference type="InterPro" id="IPR009646">
    <property type="entry name" value="Root_cap"/>
</dbReference>
<keyword evidence="2" id="KW-1185">Reference proteome</keyword>
<gene>
    <name evidence="1" type="ORF">K7X08_035773</name>
</gene>
<dbReference type="EMBL" id="JAJAGQ010000022">
    <property type="protein sequence ID" value="KAJ8528955.1"/>
    <property type="molecule type" value="Genomic_DNA"/>
</dbReference>
<dbReference type="OrthoDB" id="2012132at2759"/>
<comment type="caution">
    <text evidence="1">The sequence shown here is derived from an EMBL/GenBank/DDBJ whole genome shotgun (WGS) entry which is preliminary data.</text>
</comment>
<sequence length="169" mass="18973">MKRDFTWVQSIVILYGTHQISVATLKTSTWDDSIDHLALHFDYEPILLPNNEGARERISSSNYGRTNDDCFSHLELGFKFFSLSDEVNGVLGQIYRKDYASRVKMGVLMPIMGSDKKFAASELFDANCSVASFQTNGEQSDNDKAPLNLELPSLNYNSGIYGRGVVCQR</sequence>
<dbReference type="Pfam" id="PF06830">
    <property type="entry name" value="Root_cap"/>
    <property type="match status" value="1"/>
</dbReference>
<reference evidence="2" key="1">
    <citation type="journal article" date="2023" name="Proc. Natl. Acad. Sci. U.S.A.">
        <title>Genomic and structural basis for evolution of tropane alkaloid biosynthesis.</title>
        <authorList>
            <person name="Wanga Y.-J."/>
            <person name="Taina T."/>
            <person name="Yua J.-Y."/>
            <person name="Lia J."/>
            <person name="Xua B."/>
            <person name="Chenc J."/>
            <person name="D'Auriad J.C."/>
            <person name="Huanga J.-P."/>
            <person name="Huanga S.-X."/>
        </authorList>
    </citation>
    <scope>NUCLEOTIDE SEQUENCE [LARGE SCALE GENOMIC DNA]</scope>
    <source>
        <strain evidence="2">cv. KIB-2019</strain>
    </source>
</reference>
<dbReference type="PANTHER" id="PTHR31656">
    <property type="entry name" value="ROOT CAP DOMAIN-CONTAINING PROTEIN"/>
    <property type="match status" value="1"/>
</dbReference>
<evidence type="ECO:0000313" key="1">
    <source>
        <dbReference type="EMBL" id="KAJ8528955.1"/>
    </source>
</evidence>
<proteinExistence type="predicted"/>